<sequence>MNIKASTDVFARPTHILTSSPHGSCTHTGTHPLTPIKKQKSSMTTSLVTLQLKKLVSKKKRRFIDDGYDLDMTYVTPRLIAFGYPAENIEGIYRNHYKDVFNCFEHRHKDRYKVYNLCSERHYSKDKFHQRVAEYPFDDHNPPPLSLLIPACQDIFEWLEQHPDNVAAIHCKAGKGRTGVMICAYLLYSSAWLTAQGAMGFYGSARSLNQQGVTIPSQRRFIHYFAQLCHPNAQSDPVAQFELGMTAADLGELWEKQWFSGEDTPHDLSRESSGVDDAPLAPLPKVFPRLCLPKTTNLVLQSVTIHGLYARRRMDIRVEVQVGFDRSLVYDLSSVGTIKQAPDEDTTTDDSPLEMLEIRCPEKQVLVFGEVRVGFKAKHKDIGHVWFHTSFVDPREKLVVKKADVDILVKDVKKGHKLVAPSMFLVLVFDRPDGIKAD</sequence>
<dbReference type="PANTHER" id="PTHR12305">
    <property type="entry name" value="PHOSPHATASE WITH HOMOLOGY TO TENSIN"/>
    <property type="match status" value="1"/>
</dbReference>
<reference evidence="8 9" key="1">
    <citation type="submission" date="2019-07" db="EMBL/GenBank/DDBJ databases">
        <title>Genomics analysis of Aphanomyces spp. identifies a new class of oomycete effector associated with host adaptation.</title>
        <authorList>
            <person name="Gaulin E."/>
        </authorList>
    </citation>
    <scope>NUCLEOTIDE SEQUENCE [LARGE SCALE GENOMIC DNA]</scope>
    <source>
        <strain evidence="8 9">ATCC 201684</strain>
    </source>
</reference>
<name>A0A6G0WK26_9STRA</name>
<evidence type="ECO:0000259" key="5">
    <source>
        <dbReference type="PROSITE" id="PS50056"/>
    </source>
</evidence>
<comment type="similarity">
    <text evidence="1">Belongs to the PTEN phosphatase protein family.</text>
</comment>
<evidence type="ECO:0000259" key="6">
    <source>
        <dbReference type="PROSITE" id="PS51181"/>
    </source>
</evidence>
<dbReference type="InterPro" id="IPR051281">
    <property type="entry name" value="Dual-spec_lipid-protein_phosph"/>
</dbReference>
<dbReference type="InterPro" id="IPR029021">
    <property type="entry name" value="Prot-tyrosine_phosphatase-like"/>
</dbReference>
<dbReference type="EMBL" id="VJMJ01000193">
    <property type="protein sequence ID" value="KAF0727586.1"/>
    <property type="molecule type" value="Genomic_DNA"/>
</dbReference>
<dbReference type="CDD" id="cd14509">
    <property type="entry name" value="PTP_PTEN"/>
    <property type="match status" value="1"/>
</dbReference>
<evidence type="ECO:0000313" key="8">
    <source>
        <dbReference type="EMBL" id="KAF0727586.1"/>
    </source>
</evidence>
<dbReference type="InterPro" id="IPR014020">
    <property type="entry name" value="Tensin_C2-dom"/>
</dbReference>
<evidence type="ECO:0008006" key="10">
    <source>
        <dbReference type="Google" id="ProtNLM"/>
    </source>
</evidence>
<dbReference type="SUPFAM" id="SSF52799">
    <property type="entry name" value="(Phosphotyrosine protein) phosphatases II"/>
    <property type="match status" value="1"/>
</dbReference>
<dbReference type="GO" id="GO:0004721">
    <property type="term" value="F:phosphoprotein phosphatase activity"/>
    <property type="evidence" value="ECO:0007669"/>
    <property type="project" value="UniProtKB-KW"/>
</dbReference>
<comment type="caution">
    <text evidence="8">The sequence shown here is derived from an EMBL/GenBank/DDBJ whole genome shotgun (WGS) entry which is preliminary data.</text>
</comment>
<feature type="domain" description="Tyrosine specific protein phosphatases" evidence="5">
    <location>
        <begin position="153"/>
        <end position="206"/>
    </location>
</feature>
<dbReference type="Proteomes" id="UP000481153">
    <property type="component" value="Unassembled WGS sequence"/>
</dbReference>
<dbReference type="InterPro" id="IPR016130">
    <property type="entry name" value="Tyr_Pase_AS"/>
</dbReference>
<dbReference type="InterPro" id="IPR029023">
    <property type="entry name" value="Tensin_phosphatase"/>
</dbReference>
<dbReference type="PROSITE" id="PS50056">
    <property type="entry name" value="TYR_PHOSPHATASE_2"/>
    <property type="match status" value="1"/>
</dbReference>
<keyword evidence="9" id="KW-1185">Reference proteome</keyword>
<protein>
    <recommendedName>
        <fullName evidence="10">Phosphatidylinositol-3,4,5-trisphosphate 3-phosphatase</fullName>
    </recommendedName>
</protein>
<dbReference type="FunFam" id="3.90.190.10:FF:000029">
    <property type="entry name" value="Phosphatidylinositol 3,4,5-trisphosphate 3-phosphatase and dual-specificity protein phosphatase PTEN"/>
    <property type="match status" value="1"/>
</dbReference>
<evidence type="ECO:0000256" key="1">
    <source>
        <dbReference type="ARBA" id="ARBA00007881"/>
    </source>
</evidence>
<keyword evidence="4" id="KW-0443">Lipid metabolism</keyword>
<dbReference type="PROSITE" id="PS51181">
    <property type="entry name" value="PPASE_TENSIN"/>
    <property type="match status" value="1"/>
</dbReference>
<dbReference type="VEuPathDB" id="FungiDB:AeMF1_009751"/>
<dbReference type="GO" id="GO:0006629">
    <property type="term" value="P:lipid metabolic process"/>
    <property type="evidence" value="ECO:0007669"/>
    <property type="project" value="UniProtKB-KW"/>
</dbReference>
<keyword evidence="2" id="KW-0378">Hydrolase</keyword>
<dbReference type="PROSITE" id="PS51182">
    <property type="entry name" value="C2_TENSIN"/>
    <property type="match status" value="1"/>
</dbReference>
<dbReference type="PROSITE" id="PS00383">
    <property type="entry name" value="TYR_PHOSPHATASE_1"/>
    <property type="match status" value="1"/>
</dbReference>
<evidence type="ECO:0000259" key="7">
    <source>
        <dbReference type="PROSITE" id="PS51182"/>
    </source>
</evidence>
<dbReference type="PANTHER" id="PTHR12305:SF60">
    <property type="entry name" value="PHOSPHATIDYLINOSITOL 3,4,5-TRISPHOSPHATE 3-PHOSPHATASE TPTE2-RELATED"/>
    <property type="match status" value="1"/>
</dbReference>
<keyword evidence="3" id="KW-0904">Protein phosphatase</keyword>
<dbReference type="InterPro" id="IPR000387">
    <property type="entry name" value="Tyr_Pase_dom"/>
</dbReference>
<gene>
    <name evidence="8" type="ORF">Ae201684_014413</name>
</gene>
<dbReference type="GO" id="GO:0016314">
    <property type="term" value="F:phosphatidylinositol-3,4,5-trisphosphate 3-phosphatase activity"/>
    <property type="evidence" value="ECO:0007669"/>
    <property type="project" value="TreeGrafter"/>
</dbReference>
<dbReference type="SMART" id="SM01326">
    <property type="entry name" value="PTEN_C2"/>
    <property type="match status" value="1"/>
</dbReference>
<dbReference type="InterPro" id="IPR045101">
    <property type="entry name" value="PTP_PTEN"/>
</dbReference>
<dbReference type="GO" id="GO:0005829">
    <property type="term" value="C:cytosol"/>
    <property type="evidence" value="ECO:0007669"/>
    <property type="project" value="TreeGrafter"/>
</dbReference>
<evidence type="ECO:0000256" key="3">
    <source>
        <dbReference type="ARBA" id="ARBA00022912"/>
    </source>
</evidence>
<feature type="domain" description="Phosphatase tensin-type" evidence="6">
    <location>
        <begin position="61"/>
        <end position="232"/>
    </location>
</feature>
<organism evidence="8 9">
    <name type="scientific">Aphanomyces euteiches</name>
    <dbReference type="NCBI Taxonomy" id="100861"/>
    <lineage>
        <taxon>Eukaryota</taxon>
        <taxon>Sar</taxon>
        <taxon>Stramenopiles</taxon>
        <taxon>Oomycota</taxon>
        <taxon>Saprolegniomycetes</taxon>
        <taxon>Saprolegniales</taxon>
        <taxon>Verrucalvaceae</taxon>
        <taxon>Aphanomyces</taxon>
    </lineage>
</organism>
<evidence type="ECO:0000256" key="2">
    <source>
        <dbReference type="ARBA" id="ARBA00022801"/>
    </source>
</evidence>
<feature type="domain" description="C2 tensin-type" evidence="7">
    <location>
        <begin position="295"/>
        <end position="432"/>
    </location>
</feature>
<proteinExistence type="inferred from homology"/>
<evidence type="ECO:0000256" key="4">
    <source>
        <dbReference type="ARBA" id="ARBA00023098"/>
    </source>
</evidence>
<evidence type="ECO:0000313" key="9">
    <source>
        <dbReference type="Proteomes" id="UP000481153"/>
    </source>
</evidence>
<dbReference type="Gene3D" id="3.90.190.10">
    <property type="entry name" value="Protein tyrosine phosphatase superfamily"/>
    <property type="match status" value="1"/>
</dbReference>
<dbReference type="AlphaFoldDB" id="A0A6G0WK26"/>
<accession>A0A6G0WK26</accession>
<dbReference type="Gene3D" id="2.60.40.1110">
    <property type="match status" value="1"/>
</dbReference>